<evidence type="ECO:0000313" key="5">
    <source>
        <dbReference type="Proteomes" id="UP000319897"/>
    </source>
</evidence>
<evidence type="ECO:0000313" key="4">
    <source>
        <dbReference type="EMBL" id="TPE61374.1"/>
    </source>
</evidence>
<dbReference type="EMBL" id="VFSU01000023">
    <property type="protein sequence ID" value="TPE61374.1"/>
    <property type="molecule type" value="Genomic_DNA"/>
</dbReference>
<sequence>MGKAARQQQDEAAQAVPRDVTSFIRYADYLAHLIETAPKQTKGERTRDKLKFGAIQVLDEVGYHAMRVSDICDAAGVAAATFYLYFDNKEQVTSVVLGECLEASMKMMATRHSGKSAFEAIRASNMKWVQVTAANAGLMRCILQLGDEVEEFRNLSNAANKKWYERIAQSILREHGTALPHDVALLSAYALGSMMDELARKLLIHPDPALVDLQLRVAPSHEDLADYLSVLWHQALYGRIPADIDLRPAAAAATALVGRDPG</sequence>
<comment type="caution">
    <text evidence="4">The sequence shown here is derived from an EMBL/GenBank/DDBJ whole genome shotgun (WGS) entry which is preliminary data.</text>
</comment>
<dbReference type="Gene3D" id="1.10.10.60">
    <property type="entry name" value="Homeodomain-like"/>
    <property type="match status" value="1"/>
</dbReference>
<evidence type="ECO:0000256" key="2">
    <source>
        <dbReference type="PROSITE-ProRule" id="PRU00335"/>
    </source>
</evidence>
<dbReference type="Pfam" id="PF00440">
    <property type="entry name" value="TetR_N"/>
    <property type="match status" value="1"/>
</dbReference>
<dbReference type="InterPro" id="IPR036271">
    <property type="entry name" value="Tet_transcr_reg_TetR-rel_C_sf"/>
</dbReference>
<gene>
    <name evidence="4" type="ORF">FJQ54_08490</name>
</gene>
<dbReference type="PROSITE" id="PS50977">
    <property type="entry name" value="HTH_TETR_2"/>
    <property type="match status" value="1"/>
</dbReference>
<feature type="domain" description="HTH tetR-type" evidence="3">
    <location>
        <begin position="44"/>
        <end position="104"/>
    </location>
</feature>
<organism evidence="4 5">
    <name type="scientific">Sandaracinobacter neustonicus</name>
    <dbReference type="NCBI Taxonomy" id="1715348"/>
    <lineage>
        <taxon>Bacteria</taxon>
        <taxon>Pseudomonadati</taxon>
        <taxon>Pseudomonadota</taxon>
        <taxon>Alphaproteobacteria</taxon>
        <taxon>Sphingomonadales</taxon>
        <taxon>Sphingosinicellaceae</taxon>
        <taxon>Sandaracinobacter</taxon>
    </lineage>
</organism>
<protein>
    <submittedName>
        <fullName evidence="4">TetR/AcrR family transcriptional regulator</fullName>
    </submittedName>
</protein>
<evidence type="ECO:0000256" key="1">
    <source>
        <dbReference type="ARBA" id="ARBA00023125"/>
    </source>
</evidence>
<reference evidence="4 5" key="1">
    <citation type="submission" date="2019-06" db="EMBL/GenBank/DDBJ databases">
        <authorList>
            <person name="Lee I."/>
            <person name="Jang G.I."/>
            <person name="Hwang C.Y."/>
        </authorList>
    </citation>
    <scope>NUCLEOTIDE SEQUENCE [LARGE SCALE GENOMIC DNA]</scope>
    <source>
        <strain evidence="4 5">PAMC 28131</strain>
    </source>
</reference>
<evidence type="ECO:0000259" key="3">
    <source>
        <dbReference type="PROSITE" id="PS50977"/>
    </source>
</evidence>
<dbReference type="PANTHER" id="PTHR43479:SF11">
    <property type="entry name" value="ACREF_ENVCD OPERON REPRESSOR-RELATED"/>
    <property type="match status" value="1"/>
</dbReference>
<dbReference type="PANTHER" id="PTHR43479">
    <property type="entry name" value="ACREF/ENVCD OPERON REPRESSOR-RELATED"/>
    <property type="match status" value="1"/>
</dbReference>
<dbReference type="OrthoDB" id="9808189at2"/>
<dbReference type="GO" id="GO:0003677">
    <property type="term" value="F:DNA binding"/>
    <property type="evidence" value="ECO:0007669"/>
    <property type="project" value="UniProtKB-UniRule"/>
</dbReference>
<feature type="DNA-binding region" description="H-T-H motif" evidence="2">
    <location>
        <begin position="67"/>
        <end position="86"/>
    </location>
</feature>
<dbReference type="SUPFAM" id="SSF48498">
    <property type="entry name" value="Tetracyclin repressor-like, C-terminal domain"/>
    <property type="match status" value="1"/>
</dbReference>
<keyword evidence="5" id="KW-1185">Reference proteome</keyword>
<dbReference type="InterPro" id="IPR001647">
    <property type="entry name" value="HTH_TetR"/>
</dbReference>
<dbReference type="AlphaFoldDB" id="A0A501XM83"/>
<keyword evidence="1 2" id="KW-0238">DNA-binding</keyword>
<dbReference type="RefSeq" id="WP_140927992.1">
    <property type="nucleotide sequence ID" value="NZ_VFSU01000023.1"/>
</dbReference>
<dbReference type="SUPFAM" id="SSF46689">
    <property type="entry name" value="Homeodomain-like"/>
    <property type="match status" value="1"/>
</dbReference>
<dbReference type="InterPro" id="IPR009057">
    <property type="entry name" value="Homeodomain-like_sf"/>
</dbReference>
<dbReference type="Gene3D" id="1.10.357.10">
    <property type="entry name" value="Tetracycline Repressor, domain 2"/>
    <property type="match status" value="1"/>
</dbReference>
<accession>A0A501XM83</accession>
<dbReference type="Proteomes" id="UP000319897">
    <property type="component" value="Unassembled WGS sequence"/>
</dbReference>
<proteinExistence type="predicted"/>
<dbReference type="InterPro" id="IPR050624">
    <property type="entry name" value="HTH-type_Tx_Regulator"/>
</dbReference>
<name>A0A501XM83_9SPHN</name>